<evidence type="ECO:0000256" key="1">
    <source>
        <dbReference type="ARBA" id="ARBA00001164"/>
    </source>
</evidence>
<evidence type="ECO:0000313" key="11">
    <source>
        <dbReference type="EMBL" id="GGC90328.1"/>
    </source>
</evidence>
<comment type="similarity">
    <text evidence="9">Belongs to the TrpF family.</text>
</comment>
<evidence type="ECO:0000256" key="3">
    <source>
        <dbReference type="ARBA" id="ARBA00012572"/>
    </source>
</evidence>
<dbReference type="CDD" id="cd00405">
    <property type="entry name" value="PRAI"/>
    <property type="match status" value="1"/>
</dbReference>
<keyword evidence="12" id="KW-1185">Reference proteome</keyword>
<evidence type="ECO:0000256" key="6">
    <source>
        <dbReference type="ARBA" id="ARBA00022822"/>
    </source>
</evidence>
<sequence>MLHRTRIKICGLTRAEDVKAVVAFGADAIGFVFYPQSLRYVTPQQAASLLANVPPFVTTTGLFVNADMDYVTSTIAVAPVSLLQFHGDETAEQCHQLASAVNRPFIRAFRVKADTSADDLLECEKIYRAASPLFCGLLLDTFVEGFGGSGKVFDWSLIPKELAPRAVLSGGLSVQNATDAVSRVRPFAVDISSGVELSKGIKDDAKLRAFIQAVRLADNQG</sequence>
<dbReference type="InterPro" id="IPR013785">
    <property type="entry name" value="Aldolase_TIM"/>
</dbReference>
<dbReference type="HAMAP" id="MF_00135">
    <property type="entry name" value="PRAI"/>
    <property type="match status" value="1"/>
</dbReference>
<evidence type="ECO:0000256" key="2">
    <source>
        <dbReference type="ARBA" id="ARBA00004664"/>
    </source>
</evidence>
<dbReference type="InterPro" id="IPR044643">
    <property type="entry name" value="TrpF_fam"/>
</dbReference>
<dbReference type="GO" id="GO:0004640">
    <property type="term" value="F:phosphoribosylanthranilate isomerase activity"/>
    <property type="evidence" value="ECO:0007669"/>
    <property type="project" value="UniProtKB-UniRule"/>
</dbReference>
<protein>
    <recommendedName>
        <fullName evidence="4 9">N-(5'-phosphoribosyl)anthranilate isomerase</fullName>
        <shortName evidence="9">PRAI</shortName>
        <ecNumber evidence="3 9">5.3.1.24</ecNumber>
    </recommendedName>
</protein>
<evidence type="ECO:0000256" key="4">
    <source>
        <dbReference type="ARBA" id="ARBA00022272"/>
    </source>
</evidence>
<dbReference type="PANTHER" id="PTHR42894:SF1">
    <property type="entry name" value="N-(5'-PHOSPHORIBOSYL)ANTHRANILATE ISOMERASE"/>
    <property type="match status" value="1"/>
</dbReference>
<dbReference type="InterPro" id="IPR011060">
    <property type="entry name" value="RibuloseP-bd_barrel"/>
</dbReference>
<reference evidence="11" key="2">
    <citation type="submission" date="2020-09" db="EMBL/GenBank/DDBJ databases">
        <authorList>
            <person name="Sun Q."/>
            <person name="Zhou Y."/>
        </authorList>
    </citation>
    <scope>NUCLEOTIDE SEQUENCE</scope>
    <source>
        <strain evidence="11">CGMCC 1.10998</strain>
    </source>
</reference>
<keyword evidence="5 9" id="KW-0028">Amino-acid biosynthesis</keyword>
<dbReference type="EMBL" id="BMED01000005">
    <property type="protein sequence ID" value="GGC90328.1"/>
    <property type="molecule type" value="Genomic_DNA"/>
</dbReference>
<dbReference type="PANTHER" id="PTHR42894">
    <property type="entry name" value="N-(5'-PHOSPHORIBOSYL)ANTHRANILATE ISOMERASE"/>
    <property type="match status" value="1"/>
</dbReference>
<evidence type="ECO:0000313" key="12">
    <source>
        <dbReference type="Proteomes" id="UP000637423"/>
    </source>
</evidence>
<gene>
    <name evidence="9 11" type="primary">trpF</name>
    <name evidence="11" type="ORF">GCM10011396_41910</name>
</gene>
<dbReference type="Pfam" id="PF00697">
    <property type="entry name" value="PRAI"/>
    <property type="match status" value="1"/>
</dbReference>
<proteinExistence type="inferred from homology"/>
<reference evidence="11" key="1">
    <citation type="journal article" date="2014" name="Int. J. Syst. Evol. Microbiol.">
        <title>Complete genome sequence of Corynebacterium casei LMG S-19264T (=DSM 44701T), isolated from a smear-ripened cheese.</title>
        <authorList>
            <consortium name="US DOE Joint Genome Institute (JGI-PGF)"/>
            <person name="Walter F."/>
            <person name="Albersmeier A."/>
            <person name="Kalinowski J."/>
            <person name="Ruckert C."/>
        </authorList>
    </citation>
    <scope>NUCLEOTIDE SEQUENCE</scope>
    <source>
        <strain evidence="11">CGMCC 1.10998</strain>
    </source>
</reference>
<evidence type="ECO:0000259" key="10">
    <source>
        <dbReference type="Pfam" id="PF00697"/>
    </source>
</evidence>
<dbReference type="NCBIfam" id="NF002298">
    <property type="entry name" value="PRK01222.1-4"/>
    <property type="match status" value="1"/>
</dbReference>
<dbReference type="AlphaFoldDB" id="A0A916UVY4"/>
<comment type="caution">
    <text evidence="11">The sequence shown here is derived from an EMBL/GenBank/DDBJ whole genome shotgun (WGS) entry which is preliminary data.</text>
</comment>
<keyword evidence="7 9" id="KW-0057">Aromatic amino acid biosynthesis</keyword>
<evidence type="ECO:0000256" key="7">
    <source>
        <dbReference type="ARBA" id="ARBA00023141"/>
    </source>
</evidence>
<evidence type="ECO:0000256" key="8">
    <source>
        <dbReference type="ARBA" id="ARBA00023235"/>
    </source>
</evidence>
<dbReference type="SUPFAM" id="SSF51366">
    <property type="entry name" value="Ribulose-phoshate binding barrel"/>
    <property type="match status" value="1"/>
</dbReference>
<accession>A0A916UVY4</accession>
<evidence type="ECO:0000256" key="9">
    <source>
        <dbReference type="HAMAP-Rule" id="MF_00135"/>
    </source>
</evidence>
<dbReference type="Proteomes" id="UP000637423">
    <property type="component" value="Unassembled WGS sequence"/>
</dbReference>
<comment type="catalytic activity">
    <reaction evidence="1 9">
        <text>N-(5-phospho-beta-D-ribosyl)anthranilate = 1-(2-carboxyphenylamino)-1-deoxy-D-ribulose 5-phosphate</text>
        <dbReference type="Rhea" id="RHEA:21540"/>
        <dbReference type="ChEBI" id="CHEBI:18277"/>
        <dbReference type="ChEBI" id="CHEBI:58613"/>
        <dbReference type="EC" id="5.3.1.24"/>
    </reaction>
</comment>
<keyword evidence="6 9" id="KW-0822">Tryptophan biosynthesis</keyword>
<dbReference type="RefSeq" id="WP_188568092.1">
    <property type="nucleotide sequence ID" value="NZ_BMED01000005.1"/>
</dbReference>
<dbReference type="NCBIfam" id="NF002299">
    <property type="entry name" value="PRK01222.1-6"/>
    <property type="match status" value="1"/>
</dbReference>
<name>A0A916UVY4_9BURK</name>
<feature type="domain" description="N-(5'phosphoribosyl) anthranilate isomerase (PRAI)" evidence="10">
    <location>
        <begin position="7"/>
        <end position="213"/>
    </location>
</feature>
<dbReference type="EC" id="5.3.1.24" evidence="3 9"/>
<keyword evidence="8 9" id="KW-0413">Isomerase</keyword>
<evidence type="ECO:0000256" key="5">
    <source>
        <dbReference type="ARBA" id="ARBA00022605"/>
    </source>
</evidence>
<organism evidence="11 12">
    <name type="scientific">Undibacterium terreum</name>
    <dbReference type="NCBI Taxonomy" id="1224302"/>
    <lineage>
        <taxon>Bacteria</taxon>
        <taxon>Pseudomonadati</taxon>
        <taxon>Pseudomonadota</taxon>
        <taxon>Betaproteobacteria</taxon>
        <taxon>Burkholderiales</taxon>
        <taxon>Oxalobacteraceae</taxon>
        <taxon>Undibacterium</taxon>
    </lineage>
</organism>
<comment type="pathway">
    <text evidence="2 9">Amino-acid biosynthesis; L-tryptophan biosynthesis; L-tryptophan from chorismate: step 3/5.</text>
</comment>
<dbReference type="Gene3D" id="3.20.20.70">
    <property type="entry name" value="Aldolase class I"/>
    <property type="match status" value="1"/>
</dbReference>
<dbReference type="InterPro" id="IPR001240">
    <property type="entry name" value="PRAI_dom"/>
</dbReference>
<dbReference type="GO" id="GO:0000162">
    <property type="term" value="P:L-tryptophan biosynthetic process"/>
    <property type="evidence" value="ECO:0007669"/>
    <property type="project" value="UniProtKB-UniRule"/>
</dbReference>